<dbReference type="InterPro" id="IPR054384">
    <property type="entry name" value="SecDF_P1_head"/>
</dbReference>
<accession>A0A8J7KVQ0</accession>
<keyword evidence="1" id="KW-1133">Transmembrane helix</keyword>
<dbReference type="RefSeq" id="WP_197002663.1">
    <property type="nucleotide sequence ID" value="NZ_BONS01000002.1"/>
</dbReference>
<reference evidence="3" key="1">
    <citation type="submission" date="2020-11" db="EMBL/GenBank/DDBJ databases">
        <title>Sequencing the genomes of 1000 actinobacteria strains.</title>
        <authorList>
            <person name="Klenk H.-P."/>
        </authorList>
    </citation>
    <scope>NUCLEOTIDE SEQUENCE</scope>
    <source>
        <strain evidence="3">DSM 45356</strain>
    </source>
</reference>
<dbReference type="Proteomes" id="UP000622552">
    <property type="component" value="Unassembled WGS sequence"/>
</dbReference>
<protein>
    <recommendedName>
        <fullName evidence="2">SecDF P1 head subdomain domain-containing protein</fullName>
    </recommendedName>
</protein>
<gene>
    <name evidence="3" type="ORF">IW245_001766</name>
</gene>
<dbReference type="Pfam" id="PF22599">
    <property type="entry name" value="SecDF_P1_head"/>
    <property type="match status" value="1"/>
</dbReference>
<evidence type="ECO:0000259" key="2">
    <source>
        <dbReference type="Pfam" id="PF22599"/>
    </source>
</evidence>
<organism evidence="3 4">
    <name type="scientific">Longispora fulva</name>
    <dbReference type="NCBI Taxonomy" id="619741"/>
    <lineage>
        <taxon>Bacteria</taxon>
        <taxon>Bacillati</taxon>
        <taxon>Actinomycetota</taxon>
        <taxon>Actinomycetes</taxon>
        <taxon>Micromonosporales</taxon>
        <taxon>Micromonosporaceae</taxon>
        <taxon>Longispora</taxon>
    </lineage>
</organism>
<comment type="caution">
    <text evidence="3">The sequence shown here is derived from an EMBL/GenBank/DDBJ whole genome shotgun (WGS) entry which is preliminary data.</text>
</comment>
<evidence type="ECO:0000256" key="1">
    <source>
        <dbReference type="SAM" id="Phobius"/>
    </source>
</evidence>
<evidence type="ECO:0000313" key="4">
    <source>
        <dbReference type="Proteomes" id="UP000622552"/>
    </source>
</evidence>
<keyword evidence="1" id="KW-0812">Transmembrane</keyword>
<proteinExistence type="predicted"/>
<feature type="domain" description="SecDF P1 head subdomain" evidence="2">
    <location>
        <begin position="104"/>
        <end position="181"/>
    </location>
</feature>
<dbReference type="EMBL" id="JADOUF010000001">
    <property type="protein sequence ID" value="MBG6135572.1"/>
    <property type="molecule type" value="Genomic_DNA"/>
</dbReference>
<dbReference type="AlphaFoldDB" id="A0A8J7KVQ0"/>
<keyword evidence="4" id="KW-1185">Reference proteome</keyword>
<evidence type="ECO:0000313" key="3">
    <source>
        <dbReference type="EMBL" id="MBG6135572.1"/>
    </source>
</evidence>
<keyword evidence="1" id="KW-0472">Membrane</keyword>
<dbReference type="Gene3D" id="3.30.1360.200">
    <property type="match status" value="1"/>
</dbReference>
<feature type="transmembrane region" description="Helical" evidence="1">
    <location>
        <begin position="21"/>
        <end position="43"/>
    </location>
</feature>
<name>A0A8J7KVQ0_9ACTN</name>
<sequence>MDENLQDLPRPRRGRPPSGMIVLLVVGALVVVALLVTVVVLVARPGSDAPSATGHIARPVSLLQVTDEYPAPCRTGDVPAPRPATDRCLTLGPGMTITEVARIEVASGGSGDSVIRINLRPDDGRTFTDLTTRVSRESDPRNRLAIVVDGTVVSAPTVMTPIVGPALEISGMFTRQEARRLFDGIRG</sequence>